<dbReference type="PANTHER" id="PTHR43056:SF10">
    <property type="entry name" value="COCE_NOND FAMILY, PUTATIVE (AFU_ORTHOLOGUE AFUA_7G00600)-RELATED"/>
    <property type="match status" value="1"/>
</dbReference>
<feature type="domain" description="Xaa-Pro dipeptidyl-peptidase C-terminal" evidence="2">
    <location>
        <begin position="305"/>
        <end position="563"/>
    </location>
</feature>
<dbReference type="Pfam" id="PF08530">
    <property type="entry name" value="PepX_C"/>
    <property type="match status" value="1"/>
</dbReference>
<dbReference type="GO" id="GO:0008239">
    <property type="term" value="F:dipeptidyl-peptidase activity"/>
    <property type="evidence" value="ECO:0007669"/>
    <property type="project" value="InterPro"/>
</dbReference>
<gene>
    <name evidence="3" type="ORF">SAMEA4029010_CIC11G00000005896</name>
</gene>
<dbReference type="InterPro" id="IPR013736">
    <property type="entry name" value="Xaa-Pro_dipept_C"/>
</dbReference>
<dbReference type="InterPro" id="IPR050585">
    <property type="entry name" value="Xaa-Pro_dipeptidyl-ppase/CocE"/>
</dbReference>
<dbReference type="AlphaFoldDB" id="A0A1L0G0I3"/>
<dbReference type="InterPro" id="IPR000383">
    <property type="entry name" value="Xaa-Pro-like_dom"/>
</dbReference>
<accession>A0A1L0G0I3</accession>
<dbReference type="EMBL" id="LT635757">
    <property type="protein sequence ID" value="SGZ50205.1"/>
    <property type="molecule type" value="Genomic_DNA"/>
</dbReference>
<sequence>MVFNVQESEYRKILQPSELPFQVTKLENVPIPMGDGVTLYAHIWIPQDALDGKIKVGTLVEYLPYRKNDFTAIRDSIRHPYYGGYGFALMRVDMRGCGDSDGILEGEYLKQEQDDNLEVFDWIEAQEWSNGRIGQFGKSWGGFNGLQVAARQHRALKTIITLCSTDDRYADDVHYRGGCLLASDMLWWASTMFAYNARPQDPRIRPDWRKNWLDRLNTEPNVIEWVKHQRRDDFWKHGSVCEDYSKVDIPVLAVGGWRDGYTNAVFRMMENLPNKDCRGIVGPWVHEYPEVATPYPGMGYNQIAVSWFSKYLTTEAIIHVNIEKHLSIYKGFDISNLDRVNAFIQEPSSVAESYEYRKGEWVSQSWGRNEKKVQFFVDAEKRCLGSEILNELAVSFSGALEHGLFRGTWCPFGQDGDFPTDQKIEDSKCLTLDSLPLDDDKKILGFPIVKLKVSSDSKLANVTVRLVDLNPETNENYLVSWGMANLSHLNGDHTTPKALEIGRCYDFRIQLDSVGYKFAKGHRVRLAFSTTDWPSSWPSAKTPTLKIYSGSCLNLPLVDPHGQRIDNWPQPESLEPCTREILRKENRTRKVIYDYIENSWTIDDFSDEGKRVLVHNGSEMGSWNKNLWYIRENDPLSAFNKCDWELTVGRSEDGFQTKLLTTSTMRADEKNFYLVNEIEAFEDQKKIFERKWENTIARDFL</sequence>
<dbReference type="SUPFAM" id="SSF49785">
    <property type="entry name" value="Galactose-binding domain-like"/>
    <property type="match status" value="1"/>
</dbReference>
<dbReference type="NCBIfam" id="TIGR00976">
    <property type="entry name" value="CocE_NonD"/>
    <property type="match status" value="1"/>
</dbReference>
<dbReference type="PANTHER" id="PTHR43056">
    <property type="entry name" value="PEPTIDASE S9 PROLYL OLIGOPEPTIDASE"/>
    <property type="match status" value="1"/>
</dbReference>
<reference evidence="3 4" key="1">
    <citation type="submission" date="2016-10" db="EMBL/GenBank/DDBJ databases">
        <authorList>
            <person name="de Groot N.N."/>
        </authorList>
    </citation>
    <scope>NUCLEOTIDE SEQUENCE [LARGE SCALE GENOMIC DNA]</scope>
    <source>
        <strain evidence="3 4">CBS 141442</strain>
    </source>
</reference>
<dbReference type="SMART" id="SM00939">
    <property type="entry name" value="PepX_C"/>
    <property type="match status" value="1"/>
</dbReference>
<dbReference type="SUPFAM" id="SSF53474">
    <property type="entry name" value="alpha/beta-Hydrolases"/>
    <property type="match status" value="1"/>
</dbReference>
<evidence type="ECO:0000259" key="2">
    <source>
        <dbReference type="SMART" id="SM00939"/>
    </source>
</evidence>
<evidence type="ECO:0000256" key="1">
    <source>
        <dbReference type="ARBA" id="ARBA00022801"/>
    </source>
</evidence>
<keyword evidence="1" id="KW-0378">Hydrolase</keyword>
<dbReference type="STRING" id="45354.A0A1L0G0I3"/>
<dbReference type="Gene3D" id="1.10.3020.10">
    <property type="entry name" value="alpha-amino acid ester hydrolase ( Helical cap domain)"/>
    <property type="match status" value="1"/>
</dbReference>
<evidence type="ECO:0000313" key="4">
    <source>
        <dbReference type="Proteomes" id="UP000182334"/>
    </source>
</evidence>
<keyword evidence="4" id="KW-1185">Reference proteome</keyword>
<evidence type="ECO:0000313" key="3">
    <source>
        <dbReference type="EMBL" id="SGZ50205.1"/>
    </source>
</evidence>
<dbReference type="InterPro" id="IPR029058">
    <property type="entry name" value="AB_hydrolase_fold"/>
</dbReference>
<dbReference type="InterPro" id="IPR005674">
    <property type="entry name" value="CocE/Ser_esterase"/>
</dbReference>
<dbReference type="InterPro" id="IPR008979">
    <property type="entry name" value="Galactose-bd-like_sf"/>
</dbReference>
<dbReference type="Proteomes" id="UP000182334">
    <property type="component" value="Chromosome II"/>
</dbReference>
<dbReference type="Gene3D" id="2.60.120.260">
    <property type="entry name" value="Galactose-binding domain-like"/>
    <property type="match status" value="1"/>
</dbReference>
<dbReference type="Gene3D" id="3.40.50.1820">
    <property type="entry name" value="alpha/beta hydrolase"/>
    <property type="match status" value="1"/>
</dbReference>
<protein>
    <submittedName>
        <fullName evidence="3">CIC11C00000005896</fullName>
    </submittedName>
</protein>
<name>A0A1L0G0I3_9ASCO</name>
<organism evidence="3 4">
    <name type="scientific">Sungouiella intermedia</name>
    <dbReference type="NCBI Taxonomy" id="45354"/>
    <lineage>
        <taxon>Eukaryota</taxon>
        <taxon>Fungi</taxon>
        <taxon>Dikarya</taxon>
        <taxon>Ascomycota</taxon>
        <taxon>Saccharomycotina</taxon>
        <taxon>Pichiomycetes</taxon>
        <taxon>Metschnikowiaceae</taxon>
        <taxon>Sungouiella</taxon>
    </lineage>
</organism>
<proteinExistence type="predicted"/>
<dbReference type="Pfam" id="PF02129">
    <property type="entry name" value="Peptidase_S15"/>
    <property type="match status" value="1"/>
</dbReference>
<dbReference type="OrthoDB" id="416441at2759"/>